<evidence type="ECO:0000313" key="3">
    <source>
        <dbReference type="EMBL" id="GAA4452914.1"/>
    </source>
</evidence>
<dbReference type="Proteomes" id="UP001500840">
    <property type="component" value="Unassembled WGS sequence"/>
</dbReference>
<organism evidence="3 4">
    <name type="scientific">Novipirellula rosea</name>
    <dbReference type="NCBI Taxonomy" id="1031540"/>
    <lineage>
        <taxon>Bacteria</taxon>
        <taxon>Pseudomonadati</taxon>
        <taxon>Planctomycetota</taxon>
        <taxon>Planctomycetia</taxon>
        <taxon>Pirellulales</taxon>
        <taxon>Pirellulaceae</taxon>
        <taxon>Novipirellula</taxon>
    </lineage>
</organism>
<reference evidence="4" key="1">
    <citation type="journal article" date="2019" name="Int. J. Syst. Evol. Microbiol.">
        <title>The Global Catalogue of Microorganisms (GCM) 10K type strain sequencing project: providing services to taxonomists for standard genome sequencing and annotation.</title>
        <authorList>
            <consortium name="The Broad Institute Genomics Platform"/>
            <consortium name="The Broad Institute Genome Sequencing Center for Infectious Disease"/>
            <person name="Wu L."/>
            <person name="Ma J."/>
        </authorList>
    </citation>
    <scope>NUCLEOTIDE SEQUENCE [LARGE SCALE GENOMIC DNA]</scope>
    <source>
        <strain evidence="4">JCM 17759</strain>
    </source>
</reference>
<name>A0ABP8MR36_9BACT</name>
<dbReference type="RefSeq" id="WP_345322081.1">
    <property type="nucleotide sequence ID" value="NZ_BAABGA010000029.1"/>
</dbReference>
<feature type="signal peptide" evidence="2">
    <location>
        <begin position="1"/>
        <end position="21"/>
    </location>
</feature>
<feature type="compositionally biased region" description="Low complexity" evidence="1">
    <location>
        <begin position="147"/>
        <end position="156"/>
    </location>
</feature>
<sequence length="639" mass="68695">MFHQAKRTSLAILIASAGTLAAWNTPAALGQSPTGYGNLRPVPKMGTVPPAAPAPVHNPTHDGWNLKWGRNPKSAPQPSSTAASDAVDRHFAGQDPFADDLPAATVVASGGASNQQVASQQAVNQQAVSQQAVSAVAQQDSSGRSTMAPSAAAPNMMAPSMMAPSMMVRPVSAVQSQPATPLQQAQSAPDLRSVNADPASSPAPVERTTWLVAPQQGGGFALPPESSGQPREAAPPKTDFFENPFGEGSTKGRQAAPRNPGFASPAQADPARPVDPRSMNQLRGEAGAMPPSRSLPAPGSKVDSQSKLELLPSPQGQPTSPRQSKPAQDGRSLGDFLKEEGSVQPLPNPRSDSEESPESPSDQRGRFENPFGKPDGGRSALDERDRDRLDQRSGREEDGVGKFDGVDDLKQTAGISCEDFRQRIASQTIDKLSLDISPPFRPDVISEAEYQKLKTKFDENQSERQWRTIDGRPLASGRLVDLAYEKAVIQTGHGTTEELSINRLSEADLAYISDNWGLPKECLIEQVAYTERSWQNTTMTWKASNLCHKPLYFEDVNLERYGHTRGPLWQPVVSSAHFFVNIAVLPYKMGVHAPNECQYALGYYRPGNCAPWIKPPVPISLRGGLTQAAAMTGAFWLIP</sequence>
<evidence type="ECO:0000256" key="1">
    <source>
        <dbReference type="SAM" id="MobiDB-lite"/>
    </source>
</evidence>
<feature type="compositionally biased region" description="Basic and acidic residues" evidence="1">
    <location>
        <begin position="380"/>
        <end position="407"/>
    </location>
</feature>
<feature type="compositionally biased region" description="Polar residues" evidence="1">
    <location>
        <begin position="314"/>
        <end position="326"/>
    </location>
</feature>
<feature type="region of interest" description="Disordered" evidence="1">
    <location>
        <begin position="172"/>
        <end position="407"/>
    </location>
</feature>
<evidence type="ECO:0000313" key="4">
    <source>
        <dbReference type="Proteomes" id="UP001500840"/>
    </source>
</evidence>
<evidence type="ECO:0000256" key="2">
    <source>
        <dbReference type="SAM" id="SignalP"/>
    </source>
</evidence>
<dbReference type="EMBL" id="BAABGA010000029">
    <property type="protein sequence ID" value="GAA4452914.1"/>
    <property type="molecule type" value="Genomic_DNA"/>
</dbReference>
<feature type="compositionally biased region" description="Polar residues" evidence="1">
    <location>
        <begin position="173"/>
        <end position="187"/>
    </location>
</feature>
<accession>A0ABP8MR36</accession>
<comment type="caution">
    <text evidence="3">The sequence shown here is derived from an EMBL/GenBank/DDBJ whole genome shotgun (WGS) entry which is preliminary data.</text>
</comment>
<proteinExistence type="predicted"/>
<feature type="chain" id="PRO_5045907271" evidence="2">
    <location>
        <begin position="22"/>
        <end position="639"/>
    </location>
</feature>
<protein>
    <submittedName>
        <fullName evidence="3">Uncharacterized protein</fullName>
    </submittedName>
</protein>
<gene>
    <name evidence="3" type="ORF">GCM10023156_23020</name>
</gene>
<feature type="region of interest" description="Disordered" evidence="1">
    <location>
        <begin position="134"/>
        <end position="156"/>
    </location>
</feature>
<keyword evidence="2" id="KW-0732">Signal</keyword>
<keyword evidence="4" id="KW-1185">Reference proteome</keyword>